<dbReference type="AlphaFoldDB" id="A0A815C741"/>
<evidence type="ECO:0000256" key="1">
    <source>
        <dbReference type="SAM" id="MobiDB-lite"/>
    </source>
</evidence>
<dbReference type="GO" id="GO:0006998">
    <property type="term" value="P:nuclear envelope organization"/>
    <property type="evidence" value="ECO:0007669"/>
    <property type="project" value="TreeGrafter"/>
</dbReference>
<feature type="region of interest" description="Disordered" evidence="1">
    <location>
        <begin position="89"/>
        <end position="111"/>
    </location>
</feature>
<evidence type="ECO:0000256" key="2">
    <source>
        <dbReference type="SAM" id="Phobius"/>
    </source>
</evidence>
<feature type="domain" description="LEM" evidence="3">
    <location>
        <begin position="42"/>
        <end position="86"/>
    </location>
</feature>
<dbReference type="InterPro" id="IPR003887">
    <property type="entry name" value="LEM_dom"/>
</dbReference>
<dbReference type="GO" id="GO:0030514">
    <property type="term" value="P:negative regulation of BMP signaling pathway"/>
    <property type="evidence" value="ECO:0007669"/>
    <property type="project" value="TreeGrafter"/>
</dbReference>
<proteinExistence type="predicted"/>
<organism evidence="4 6">
    <name type="scientific">Rotaria sordida</name>
    <dbReference type="NCBI Taxonomy" id="392033"/>
    <lineage>
        <taxon>Eukaryota</taxon>
        <taxon>Metazoa</taxon>
        <taxon>Spiralia</taxon>
        <taxon>Gnathifera</taxon>
        <taxon>Rotifera</taxon>
        <taxon>Eurotatoria</taxon>
        <taxon>Bdelloidea</taxon>
        <taxon>Philodinida</taxon>
        <taxon>Philodinidae</taxon>
        <taxon>Rotaria</taxon>
    </lineage>
</organism>
<gene>
    <name evidence="5" type="ORF">OTI717_LOCUS25503</name>
    <name evidence="4" type="ORF">RFH988_LOCUS28632</name>
</gene>
<reference evidence="4" key="1">
    <citation type="submission" date="2021-02" db="EMBL/GenBank/DDBJ databases">
        <authorList>
            <person name="Nowell W R."/>
        </authorList>
    </citation>
    <scope>NUCLEOTIDE SEQUENCE</scope>
</reference>
<dbReference type="FunFam" id="1.10.720.40:FF:000001">
    <property type="entry name" value="LEM domain containing 2, isoform CRA_a"/>
    <property type="match status" value="1"/>
</dbReference>
<dbReference type="SMART" id="SM00540">
    <property type="entry name" value="LEM"/>
    <property type="match status" value="1"/>
</dbReference>
<dbReference type="Gene3D" id="1.10.720.40">
    <property type="match status" value="1"/>
</dbReference>
<feature type="compositionally biased region" description="Low complexity" evidence="1">
    <location>
        <begin position="99"/>
        <end position="111"/>
    </location>
</feature>
<keyword evidence="2" id="KW-1133">Transmembrane helix</keyword>
<dbReference type="EMBL" id="CAJOAX010005081">
    <property type="protein sequence ID" value="CAF3934056.1"/>
    <property type="molecule type" value="Genomic_DNA"/>
</dbReference>
<dbReference type="SUPFAM" id="SSF63451">
    <property type="entry name" value="LEM domain"/>
    <property type="match status" value="1"/>
</dbReference>
<evidence type="ECO:0000259" key="3">
    <source>
        <dbReference type="PROSITE" id="PS50954"/>
    </source>
</evidence>
<dbReference type="Pfam" id="PF03020">
    <property type="entry name" value="LEM"/>
    <property type="match status" value="1"/>
</dbReference>
<dbReference type="PANTHER" id="PTHR13428">
    <property type="entry name" value="INNER NUCLEAR MEMBRANE PROTEIN MAN1 LEM DOMAIN CONTAINING PROTEIN"/>
    <property type="match status" value="1"/>
</dbReference>
<dbReference type="PROSITE" id="PS50954">
    <property type="entry name" value="LEM"/>
    <property type="match status" value="1"/>
</dbReference>
<keyword evidence="2" id="KW-0812">Transmembrane</keyword>
<dbReference type="InterPro" id="IPR011015">
    <property type="entry name" value="LEM/LEM-like_dom_sf"/>
</dbReference>
<evidence type="ECO:0000313" key="4">
    <source>
        <dbReference type="EMBL" id="CAF1279705.1"/>
    </source>
</evidence>
<dbReference type="Proteomes" id="UP000663882">
    <property type="component" value="Unassembled WGS sequence"/>
</dbReference>
<dbReference type="EMBL" id="CAJNOO010002568">
    <property type="protein sequence ID" value="CAF1279705.1"/>
    <property type="molecule type" value="Genomic_DNA"/>
</dbReference>
<evidence type="ECO:0000313" key="6">
    <source>
        <dbReference type="Proteomes" id="UP000663882"/>
    </source>
</evidence>
<keyword evidence="2" id="KW-0472">Membrane</keyword>
<protein>
    <recommendedName>
        <fullName evidence="3">LEM domain-containing protein</fullName>
    </recommendedName>
</protein>
<dbReference type="PANTHER" id="PTHR13428:SF12">
    <property type="entry name" value="INNER NUCLEAR MEMBRANE PROTEIN MAN1"/>
    <property type="match status" value="1"/>
</dbReference>
<feature type="transmembrane region" description="Helical" evidence="2">
    <location>
        <begin position="306"/>
        <end position="326"/>
    </location>
</feature>
<feature type="region of interest" description="Disordered" evidence="1">
    <location>
        <begin position="156"/>
        <end position="190"/>
    </location>
</feature>
<dbReference type="InterPro" id="IPR052277">
    <property type="entry name" value="INM_ESCRT-Associated"/>
</dbReference>
<evidence type="ECO:0000313" key="5">
    <source>
        <dbReference type="EMBL" id="CAF3934056.1"/>
    </source>
</evidence>
<dbReference type="Proteomes" id="UP000663823">
    <property type="component" value="Unassembled WGS sequence"/>
</dbReference>
<dbReference type="OrthoDB" id="6363067at2759"/>
<dbReference type="GO" id="GO:0031490">
    <property type="term" value="F:chromatin DNA binding"/>
    <property type="evidence" value="ECO:0007669"/>
    <property type="project" value="TreeGrafter"/>
</dbReference>
<accession>A0A815C741</accession>
<name>A0A815C741_9BILA</name>
<comment type="caution">
    <text evidence="4">The sequence shown here is derived from an EMBL/GenBank/DDBJ whole genome shotgun (WGS) entry which is preliminary data.</text>
</comment>
<dbReference type="CDD" id="cd12934">
    <property type="entry name" value="LEM"/>
    <property type="match status" value="1"/>
</dbReference>
<sequence length="328" mass="37418">MSNKADLQRKLKEIGYEIGPFASKDTLSNIIRLHSLAVQNKGVDVAKLSDLNLRKSLTEHGLAVGPVTNHTRSIYQRKLLEILTNETSEGKEDEFETEISISTTPPRTTRSSIARTADNDITSSPGRLYTQNVQEPRIALTRVDFEEKMKHNLSSYYPNVSSTKPKSEQSITHSYSPQRSSIKTESHHSTMSYGLRNPYDFQNDEPTIIRHEHKATPFRTTNISSDETFPMNTNRYTKQSDIQTTTRNDLNEIRSRIFTNTNEEKESQIRKDLTPKKSTFINQLENKKLSNNNEKLDVPVKSSGTFLYSGITIAVALIVFVLYLWLEK</sequence>
<feature type="compositionally biased region" description="Polar residues" evidence="1">
    <location>
        <begin position="156"/>
        <end position="181"/>
    </location>
</feature>